<evidence type="ECO:0000313" key="2">
    <source>
        <dbReference type="EMBL" id="TZE82164.1"/>
    </source>
</evidence>
<dbReference type="AlphaFoldDB" id="A0A5D8QDD3"/>
<evidence type="ECO:0000313" key="3">
    <source>
        <dbReference type="Proteomes" id="UP000322976"/>
    </source>
</evidence>
<dbReference type="Pfam" id="PF01909">
    <property type="entry name" value="NTP_transf_2"/>
    <property type="match status" value="1"/>
</dbReference>
<accession>A0A5D8QDD3</accession>
<evidence type="ECO:0000259" key="1">
    <source>
        <dbReference type="Pfam" id="PF01909"/>
    </source>
</evidence>
<comment type="caution">
    <text evidence="2">The sequence shown here is derived from an EMBL/GenBank/DDBJ whole genome shotgun (WGS) entry which is preliminary data.</text>
</comment>
<reference evidence="2 3" key="1">
    <citation type="submission" date="2019-08" db="EMBL/GenBank/DDBJ databases">
        <title>Calorimonas adulescens gen. nov., sp. nov., an anaerobic thermophilic bacterium from Sakhalin hot spring.</title>
        <authorList>
            <person name="Khomyakova M.A."/>
            <person name="Merkel A.Y."/>
            <person name="Novikov A."/>
            <person name="Bonch-Osmolovskaya E.A."/>
            <person name="Slobodkin A.I."/>
        </authorList>
    </citation>
    <scope>NUCLEOTIDE SEQUENCE [LARGE SCALE GENOMIC DNA]</scope>
    <source>
        <strain evidence="2 3">A05MB</strain>
    </source>
</reference>
<dbReference type="SUPFAM" id="SSF81301">
    <property type="entry name" value="Nucleotidyltransferase"/>
    <property type="match status" value="1"/>
</dbReference>
<keyword evidence="3" id="KW-1185">Reference proteome</keyword>
<dbReference type="CDD" id="cd05403">
    <property type="entry name" value="NT_KNTase_like"/>
    <property type="match status" value="1"/>
</dbReference>
<gene>
    <name evidence="2" type="ORF">FWJ32_06650</name>
</gene>
<protein>
    <submittedName>
        <fullName evidence="2">Nucleotidyltransferase</fullName>
    </submittedName>
</protein>
<dbReference type="InterPro" id="IPR043519">
    <property type="entry name" value="NT_sf"/>
</dbReference>
<dbReference type="EMBL" id="VTPS01000008">
    <property type="protein sequence ID" value="TZE82164.1"/>
    <property type="molecule type" value="Genomic_DNA"/>
</dbReference>
<dbReference type="Proteomes" id="UP000322976">
    <property type="component" value="Unassembled WGS sequence"/>
</dbReference>
<dbReference type="InterPro" id="IPR002934">
    <property type="entry name" value="Polymerase_NTP_transf_dom"/>
</dbReference>
<proteinExistence type="predicted"/>
<sequence>MCAIVIGSVARGNFNESSDIDVIIISDKIPKSYKNRGELLYEYVFDAIEPKGYTTDEFKFIYRKRNPIEAVSKGVLVHDDGIWKNILKDTNS</sequence>
<dbReference type="GO" id="GO:0016779">
    <property type="term" value="F:nucleotidyltransferase activity"/>
    <property type="evidence" value="ECO:0007669"/>
    <property type="project" value="InterPro"/>
</dbReference>
<name>A0A5D8QDD3_9THEO</name>
<dbReference type="Gene3D" id="3.30.460.10">
    <property type="entry name" value="Beta Polymerase, domain 2"/>
    <property type="match status" value="1"/>
</dbReference>
<organism evidence="2 3">
    <name type="scientific">Calorimonas adulescens</name>
    <dbReference type="NCBI Taxonomy" id="2606906"/>
    <lineage>
        <taxon>Bacteria</taxon>
        <taxon>Bacillati</taxon>
        <taxon>Bacillota</taxon>
        <taxon>Clostridia</taxon>
        <taxon>Thermoanaerobacterales</taxon>
        <taxon>Thermoanaerobacteraceae</taxon>
        <taxon>Calorimonas</taxon>
    </lineage>
</organism>
<feature type="domain" description="Polymerase nucleotidyl transferase" evidence="1">
    <location>
        <begin position="4"/>
        <end position="41"/>
    </location>
</feature>
<keyword evidence="2" id="KW-0808">Transferase</keyword>